<comment type="caution">
    <text evidence="2">The sequence shown here is derived from an EMBL/GenBank/DDBJ whole genome shotgun (WGS) entry which is preliminary data.</text>
</comment>
<dbReference type="EMBL" id="BBJS01000043">
    <property type="protein sequence ID" value="GAN14710.1"/>
    <property type="molecule type" value="Genomic_DNA"/>
</dbReference>
<evidence type="ECO:0000313" key="3">
    <source>
        <dbReference type="Proteomes" id="UP000032025"/>
    </source>
</evidence>
<keyword evidence="3" id="KW-1185">Reference proteome</keyword>
<dbReference type="Proteomes" id="UP000032025">
    <property type="component" value="Unassembled WGS sequence"/>
</dbReference>
<gene>
    <name evidence="2" type="ORF">SP6_43_02090</name>
</gene>
<reference evidence="2 3" key="1">
    <citation type="submission" date="2014-08" db="EMBL/GenBank/DDBJ databases">
        <title>Whole genome shotgun sequence of Sphingomonas paucimobilis NBRC 13935.</title>
        <authorList>
            <person name="Hosoyama A."/>
            <person name="Hashimoto M."/>
            <person name="Hosoyama Y."/>
            <person name="Noguchi M."/>
            <person name="Uohara A."/>
            <person name="Ohji S."/>
            <person name="Katano-Makiyama Y."/>
            <person name="Ichikawa N."/>
            <person name="Kimura A."/>
            <person name="Yamazoe A."/>
            <person name="Fujita N."/>
        </authorList>
    </citation>
    <scope>NUCLEOTIDE SEQUENCE [LARGE SCALE GENOMIC DNA]</scope>
    <source>
        <strain evidence="2 3">NBRC 13935</strain>
    </source>
</reference>
<sequence>MPHTLPHCLLRSVLLIALPLSGAGALAQDGKPQQPVGEVLDRAGKIVVQPAHDVGVARTEIPPVLLKAAEDPYSVEKLGTCRELTEAIKELSNVLGPDFTTARQRRENRAGRIAEAGGRSVVNALIPFRGIVREITGAAPAQRRLNAAIDAGYARRGFLRGLHYARHCRSNF</sequence>
<name>A0A0C9M429_SPHPI</name>
<keyword evidence="1" id="KW-0732">Signal</keyword>
<protein>
    <submittedName>
        <fullName evidence="2">DNA, contig: SP643</fullName>
    </submittedName>
</protein>
<proteinExistence type="predicted"/>
<feature type="signal peptide" evidence="1">
    <location>
        <begin position="1"/>
        <end position="27"/>
    </location>
</feature>
<feature type="chain" id="PRO_5002199555" evidence="1">
    <location>
        <begin position="28"/>
        <end position="172"/>
    </location>
</feature>
<dbReference type="AlphaFoldDB" id="A0A0C9M429"/>
<accession>A0A0C9M429</accession>
<evidence type="ECO:0000313" key="2">
    <source>
        <dbReference type="EMBL" id="GAN14710.1"/>
    </source>
</evidence>
<evidence type="ECO:0000256" key="1">
    <source>
        <dbReference type="SAM" id="SignalP"/>
    </source>
</evidence>
<organism evidence="2 3">
    <name type="scientific">Sphingomonas paucimobilis NBRC 13935</name>
    <dbReference type="NCBI Taxonomy" id="1219050"/>
    <lineage>
        <taxon>Bacteria</taxon>
        <taxon>Pseudomonadati</taxon>
        <taxon>Pseudomonadota</taxon>
        <taxon>Alphaproteobacteria</taxon>
        <taxon>Sphingomonadales</taxon>
        <taxon>Sphingomonadaceae</taxon>
        <taxon>Sphingomonas</taxon>
    </lineage>
</organism>